<dbReference type="EMBL" id="JAGIOL010000001">
    <property type="protein sequence ID" value="MBP2436402.1"/>
    <property type="molecule type" value="Genomic_DNA"/>
</dbReference>
<name>A0ABS4ZGJ1_9MICO</name>
<reference evidence="1 2" key="1">
    <citation type="submission" date="2021-03" db="EMBL/GenBank/DDBJ databases">
        <title>Sequencing the genomes of 1000 actinobacteria strains.</title>
        <authorList>
            <person name="Klenk H.-P."/>
        </authorList>
    </citation>
    <scope>NUCLEOTIDE SEQUENCE [LARGE SCALE GENOMIC DNA]</scope>
    <source>
        <strain evidence="1 2">DSM 24221</strain>
    </source>
</reference>
<evidence type="ECO:0000313" key="1">
    <source>
        <dbReference type="EMBL" id="MBP2436402.1"/>
    </source>
</evidence>
<comment type="caution">
    <text evidence="1">The sequence shown here is derived from an EMBL/GenBank/DDBJ whole genome shotgun (WGS) entry which is preliminary data.</text>
</comment>
<dbReference type="SUPFAM" id="SSF54637">
    <property type="entry name" value="Thioesterase/thiol ester dehydrase-isomerase"/>
    <property type="match status" value="1"/>
</dbReference>
<dbReference type="Pfam" id="PF13279">
    <property type="entry name" value="4HBT_2"/>
    <property type="match status" value="1"/>
</dbReference>
<dbReference type="Gene3D" id="3.10.129.10">
    <property type="entry name" value="Hotdog Thioesterase"/>
    <property type="match status" value="1"/>
</dbReference>
<gene>
    <name evidence="1" type="ORF">JOF34_000988</name>
</gene>
<keyword evidence="2" id="KW-1185">Reference proteome</keyword>
<organism evidence="1 2">
    <name type="scientific">Microbacterium amylolyticum</name>
    <dbReference type="NCBI Taxonomy" id="936337"/>
    <lineage>
        <taxon>Bacteria</taxon>
        <taxon>Bacillati</taxon>
        <taxon>Actinomycetota</taxon>
        <taxon>Actinomycetes</taxon>
        <taxon>Micrococcales</taxon>
        <taxon>Microbacteriaceae</taxon>
        <taxon>Microbacterium</taxon>
    </lineage>
</organism>
<dbReference type="CDD" id="cd00586">
    <property type="entry name" value="4HBT"/>
    <property type="match status" value="1"/>
</dbReference>
<sequence>MNLLFRLLLLRLRVRKAPAVSLWDQTETPFRVLPTDLDVLRHMNNGRYLTLLDLGRLDLMMRSGFGRIVSDHGWYSVVSAQTISYKRSLTLWQRFVVRTRVLGVDERSTYMEQEFVRGDTVVARAVIQARFLRKTGGTISGAEVLAVCPEPMPEDMVLPEWVTTWADEVRISSSAS</sequence>
<accession>A0ABS4ZGJ1</accession>
<proteinExistence type="predicted"/>
<protein>
    <submittedName>
        <fullName evidence="1">YbgC/YbaW family acyl-CoA thioester hydrolase</fullName>
    </submittedName>
</protein>
<evidence type="ECO:0000313" key="2">
    <source>
        <dbReference type="Proteomes" id="UP001519362"/>
    </source>
</evidence>
<keyword evidence="1" id="KW-0378">Hydrolase</keyword>
<dbReference type="Proteomes" id="UP001519362">
    <property type="component" value="Unassembled WGS sequence"/>
</dbReference>
<dbReference type="PANTHER" id="PTHR12475:SF4">
    <property type="entry name" value="PROTEIN THEM6"/>
    <property type="match status" value="1"/>
</dbReference>
<dbReference type="InterPro" id="IPR029069">
    <property type="entry name" value="HotDog_dom_sf"/>
</dbReference>
<dbReference type="InterPro" id="IPR051490">
    <property type="entry name" value="THEM6_lcsJ_thioesterase"/>
</dbReference>
<dbReference type="PANTHER" id="PTHR12475">
    <property type="match status" value="1"/>
</dbReference>
<dbReference type="RefSeq" id="WP_165136472.1">
    <property type="nucleotide sequence ID" value="NZ_CP049253.1"/>
</dbReference>
<dbReference type="GO" id="GO:0016787">
    <property type="term" value="F:hydrolase activity"/>
    <property type="evidence" value="ECO:0007669"/>
    <property type="project" value="UniProtKB-KW"/>
</dbReference>